<accession>H0EX53</accession>
<dbReference type="Proteomes" id="UP000005446">
    <property type="component" value="Unassembled WGS sequence"/>
</dbReference>
<reference evidence="1 2" key="1">
    <citation type="journal article" date="2012" name="Eukaryot. Cell">
        <title>Genome sequence of the fungus Glarea lozoyensis: the first genome sequence of a species from the Helotiaceae family.</title>
        <authorList>
            <person name="Youssar L."/>
            <person name="Gruening B.A."/>
            <person name="Erxleben A."/>
            <person name="Guenther S."/>
            <person name="Huettel W."/>
        </authorList>
    </citation>
    <scope>NUCLEOTIDE SEQUENCE [LARGE SCALE GENOMIC DNA]</scope>
    <source>
        <strain evidence="2">ATCC 74030 / MF5533</strain>
    </source>
</reference>
<sequence length="35" mass="3895">MARENFGDTRPSSRTFKVFPRRQSGVLSPATSLVV</sequence>
<evidence type="ECO:0000313" key="2">
    <source>
        <dbReference type="Proteomes" id="UP000005446"/>
    </source>
</evidence>
<dbReference type="EMBL" id="AGUE01000216">
    <property type="protein sequence ID" value="EHK96906.1"/>
    <property type="molecule type" value="Genomic_DNA"/>
</dbReference>
<dbReference type="InParanoid" id="H0EX53"/>
<dbReference type="AlphaFoldDB" id="H0EX53"/>
<evidence type="ECO:0000313" key="1">
    <source>
        <dbReference type="EMBL" id="EHK96906.1"/>
    </source>
</evidence>
<name>H0EX53_GLAL7</name>
<gene>
    <name evidence="1" type="ORF">M7I_7378</name>
</gene>
<protein>
    <submittedName>
        <fullName evidence="1">Uncharacterized protein</fullName>
    </submittedName>
</protein>
<keyword evidence="2" id="KW-1185">Reference proteome</keyword>
<organism evidence="1 2">
    <name type="scientific">Glarea lozoyensis (strain ATCC 74030 / MF5533)</name>
    <dbReference type="NCBI Taxonomy" id="1104152"/>
    <lineage>
        <taxon>Eukaryota</taxon>
        <taxon>Fungi</taxon>
        <taxon>Dikarya</taxon>
        <taxon>Ascomycota</taxon>
        <taxon>Pezizomycotina</taxon>
        <taxon>Leotiomycetes</taxon>
        <taxon>Helotiales</taxon>
        <taxon>Helotiaceae</taxon>
        <taxon>Glarea</taxon>
    </lineage>
</organism>
<comment type="caution">
    <text evidence="1">The sequence shown here is derived from an EMBL/GenBank/DDBJ whole genome shotgun (WGS) entry which is preliminary data.</text>
</comment>
<dbReference type="HOGENOM" id="CLU_3368610_0_0_1"/>
<proteinExistence type="predicted"/>